<dbReference type="CDD" id="cd11372">
    <property type="entry name" value="RNase_PH_RRP46"/>
    <property type="match status" value="1"/>
</dbReference>
<organism evidence="6 7">
    <name type="scientific">Populus tomentosa</name>
    <name type="common">Chinese white poplar</name>
    <dbReference type="NCBI Taxonomy" id="118781"/>
    <lineage>
        <taxon>Eukaryota</taxon>
        <taxon>Viridiplantae</taxon>
        <taxon>Streptophyta</taxon>
        <taxon>Embryophyta</taxon>
        <taxon>Tracheophyta</taxon>
        <taxon>Spermatophyta</taxon>
        <taxon>Magnoliopsida</taxon>
        <taxon>eudicotyledons</taxon>
        <taxon>Gunneridae</taxon>
        <taxon>Pentapetalae</taxon>
        <taxon>rosids</taxon>
        <taxon>fabids</taxon>
        <taxon>Malpighiales</taxon>
        <taxon>Salicaceae</taxon>
        <taxon>Saliceae</taxon>
        <taxon>Populus</taxon>
    </lineage>
</organism>
<reference evidence="6" key="1">
    <citation type="journal article" date="2020" name="bioRxiv">
        <title>Hybrid origin of Populus tomentosa Carr. identified through genome sequencing and phylogenomic analysis.</title>
        <authorList>
            <person name="An X."/>
            <person name="Gao K."/>
            <person name="Chen Z."/>
            <person name="Li J."/>
            <person name="Yang X."/>
            <person name="Yang X."/>
            <person name="Zhou J."/>
            <person name="Guo T."/>
            <person name="Zhao T."/>
            <person name="Huang S."/>
            <person name="Miao D."/>
            <person name="Khan W.U."/>
            <person name="Rao P."/>
            <person name="Ye M."/>
            <person name="Lei B."/>
            <person name="Liao W."/>
            <person name="Wang J."/>
            <person name="Ji L."/>
            <person name="Li Y."/>
            <person name="Guo B."/>
            <person name="Mustafa N.S."/>
            <person name="Li S."/>
            <person name="Yun Q."/>
            <person name="Keller S.R."/>
            <person name="Mao J."/>
            <person name="Zhang R."/>
            <person name="Strauss S.H."/>
        </authorList>
    </citation>
    <scope>NUCLEOTIDE SEQUENCE</scope>
    <source>
        <strain evidence="6">GM15</strain>
        <tissue evidence="6">Leaf</tissue>
    </source>
</reference>
<dbReference type="PANTHER" id="PTHR11953">
    <property type="entry name" value="EXOSOME COMPLEX COMPONENT"/>
    <property type="match status" value="1"/>
</dbReference>
<feature type="domain" description="Exoribonuclease phosphorolytic" evidence="5">
    <location>
        <begin position="13"/>
        <end position="148"/>
    </location>
</feature>
<dbReference type="GO" id="GO:0005730">
    <property type="term" value="C:nucleolus"/>
    <property type="evidence" value="ECO:0007669"/>
    <property type="project" value="TreeGrafter"/>
</dbReference>
<keyword evidence="7" id="KW-1185">Reference proteome</keyword>
<sequence length="316" mass="34231">METDRDDGRSPSQLRPLSCVRNVLHRAHGSASWSQGDTKVLAAVYGPKAGTKKNENPEKACIEVIWKPKTGQIGKLEKEFEMILKRTLQSICILTLNPNTTTSIIVQISFIHHNNGVISLLQVVNDDGALLVCAINAACAALVDAGIPMKHLAVAICCCLAEGGYVILDPTKLEEQKMRGFAYLVFPNSVVSVLPEGLSHVEGEPMEHGIITSVTHGVMSGTGFTPQLGDVKSLCLSILKFTPKNLSAQASLPACMLLNILGDIKYFAVHYVSQMIVTLEEYLKCLERGRAASTKLSDFLRRSLQSQLPSDSSKAA</sequence>
<evidence type="ECO:0000256" key="3">
    <source>
        <dbReference type="ARBA" id="ARBA00022835"/>
    </source>
</evidence>
<evidence type="ECO:0000256" key="4">
    <source>
        <dbReference type="ARBA" id="ARBA00023242"/>
    </source>
</evidence>
<evidence type="ECO:0000313" key="7">
    <source>
        <dbReference type="Proteomes" id="UP000886885"/>
    </source>
</evidence>
<dbReference type="InterPro" id="IPR001247">
    <property type="entry name" value="ExoRNase_PH_dom1"/>
</dbReference>
<gene>
    <name evidence="6" type="ORF">POTOM_056999</name>
</gene>
<keyword evidence="3" id="KW-0271">Exosome</keyword>
<evidence type="ECO:0000256" key="2">
    <source>
        <dbReference type="ARBA" id="ARBA00022552"/>
    </source>
</evidence>
<dbReference type="GO" id="GO:0000177">
    <property type="term" value="C:cytoplasmic exosome (RNase complex)"/>
    <property type="evidence" value="ECO:0007669"/>
    <property type="project" value="TreeGrafter"/>
</dbReference>
<dbReference type="GO" id="GO:0071028">
    <property type="term" value="P:nuclear mRNA surveillance"/>
    <property type="evidence" value="ECO:0007669"/>
    <property type="project" value="TreeGrafter"/>
</dbReference>
<proteinExistence type="predicted"/>
<dbReference type="EMBL" id="JAAWWB010000036">
    <property type="protein sequence ID" value="KAG6739403.1"/>
    <property type="molecule type" value="Genomic_DNA"/>
</dbReference>
<dbReference type="Pfam" id="PF01138">
    <property type="entry name" value="RNase_PH"/>
    <property type="match status" value="1"/>
</dbReference>
<dbReference type="PANTHER" id="PTHR11953:SF1">
    <property type="entry name" value="EXOSOME COMPLEX COMPONENT RRP46"/>
    <property type="match status" value="1"/>
</dbReference>
<protein>
    <recommendedName>
        <fullName evidence="5">Exoribonuclease phosphorolytic domain-containing protein</fullName>
    </recommendedName>
</protein>
<dbReference type="OrthoDB" id="27298at2759"/>
<evidence type="ECO:0000259" key="5">
    <source>
        <dbReference type="Pfam" id="PF01138"/>
    </source>
</evidence>
<name>A0A8X7XRZ6_POPTO</name>
<comment type="subcellular location">
    <subcellularLocation>
        <location evidence="1">Nucleus</location>
    </subcellularLocation>
</comment>
<evidence type="ECO:0000256" key="1">
    <source>
        <dbReference type="ARBA" id="ARBA00004123"/>
    </source>
</evidence>
<dbReference type="GO" id="GO:0000176">
    <property type="term" value="C:nuclear exosome (RNase complex)"/>
    <property type="evidence" value="ECO:0007669"/>
    <property type="project" value="TreeGrafter"/>
</dbReference>
<dbReference type="GO" id="GO:0034475">
    <property type="term" value="P:U4 snRNA 3'-end processing"/>
    <property type="evidence" value="ECO:0007669"/>
    <property type="project" value="TreeGrafter"/>
</dbReference>
<keyword evidence="4" id="KW-0539">Nucleus</keyword>
<comment type="caution">
    <text evidence="6">The sequence shown here is derived from an EMBL/GenBank/DDBJ whole genome shotgun (WGS) entry which is preliminary data.</text>
</comment>
<evidence type="ECO:0000313" key="6">
    <source>
        <dbReference type="EMBL" id="KAG6739403.1"/>
    </source>
</evidence>
<dbReference type="Proteomes" id="UP000886885">
    <property type="component" value="Chromosome 18D"/>
</dbReference>
<dbReference type="GO" id="GO:0003723">
    <property type="term" value="F:RNA binding"/>
    <property type="evidence" value="ECO:0007669"/>
    <property type="project" value="TreeGrafter"/>
</dbReference>
<keyword evidence="2" id="KW-0698">rRNA processing</keyword>
<dbReference type="InterPro" id="IPR050080">
    <property type="entry name" value="RNase_PH"/>
</dbReference>
<dbReference type="GO" id="GO:0016075">
    <property type="term" value="P:rRNA catabolic process"/>
    <property type="evidence" value="ECO:0007669"/>
    <property type="project" value="TreeGrafter"/>
</dbReference>
<dbReference type="GO" id="GO:0071051">
    <property type="term" value="P:poly(A)-dependent snoRNA 3'-end processing"/>
    <property type="evidence" value="ECO:0007669"/>
    <property type="project" value="TreeGrafter"/>
</dbReference>
<dbReference type="GO" id="GO:0006364">
    <property type="term" value="P:rRNA processing"/>
    <property type="evidence" value="ECO:0007669"/>
    <property type="project" value="UniProtKB-KW"/>
</dbReference>
<accession>A0A8X7XRZ6</accession>
<dbReference type="AlphaFoldDB" id="A0A8X7XRZ6"/>